<dbReference type="GO" id="GO:0030246">
    <property type="term" value="F:carbohydrate binding"/>
    <property type="evidence" value="ECO:0007669"/>
    <property type="project" value="UniProtKB-KW"/>
</dbReference>
<dbReference type="SUPFAM" id="SSF50370">
    <property type="entry name" value="Ricin B-like lectins"/>
    <property type="match status" value="1"/>
</dbReference>
<dbReference type="Pfam" id="PF00652">
    <property type="entry name" value="Ricin_B_lectin"/>
    <property type="match status" value="1"/>
</dbReference>
<dbReference type="Gene3D" id="3.90.550.10">
    <property type="entry name" value="Spore Coat Polysaccharide Biosynthesis Protein SpsA, Chain A"/>
    <property type="match status" value="1"/>
</dbReference>
<dbReference type="EMBL" id="BDGG01000001">
    <property type="protein sequence ID" value="GAU87725.1"/>
    <property type="molecule type" value="Genomic_DNA"/>
</dbReference>
<dbReference type="InterPro" id="IPR035992">
    <property type="entry name" value="Ricin_B-like_lectins"/>
</dbReference>
<evidence type="ECO:0000313" key="4">
    <source>
        <dbReference type="EMBL" id="GAU87725.1"/>
    </source>
</evidence>
<comment type="caution">
    <text evidence="4">The sequence shown here is derived from an EMBL/GenBank/DDBJ whole genome shotgun (WGS) entry which is preliminary data.</text>
</comment>
<reference evidence="4 5" key="1">
    <citation type="journal article" date="2016" name="Nat. Commun.">
        <title>Extremotolerant tardigrade genome and improved radiotolerance of human cultured cells by tardigrade-unique protein.</title>
        <authorList>
            <person name="Hashimoto T."/>
            <person name="Horikawa D.D."/>
            <person name="Saito Y."/>
            <person name="Kuwahara H."/>
            <person name="Kozuka-Hata H."/>
            <person name="Shin-I T."/>
            <person name="Minakuchi Y."/>
            <person name="Ohishi K."/>
            <person name="Motoyama A."/>
            <person name="Aizu T."/>
            <person name="Enomoto A."/>
            <person name="Kondo K."/>
            <person name="Tanaka S."/>
            <person name="Hara Y."/>
            <person name="Koshikawa S."/>
            <person name="Sagara H."/>
            <person name="Miura T."/>
            <person name="Yokobori S."/>
            <person name="Miyagawa K."/>
            <person name="Suzuki Y."/>
            <person name="Kubo T."/>
            <person name="Oyama M."/>
            <person name="Kohara Y."/>
            <person name="Fujiyama A."/>
            <person name="Arakawa K."/>
            <person name="Katayama T."/>
            <person name="Toyoda A."/>
            <person name="Kunieda T."/>
        </authorList>
    </citation>
    <scope>NUCLEOTIDE SEQUENCE [LARGE SCALE GENOMIC DNA]</scope>
    <source>
        <strain evidence="4 5">YOKOZUNA-1</strain>
    </source>
</reference>
<evidence type="ECO:0000259" key="3">
    <source>
        <dbReference type="SMART" id="SM00458"/>
    </source>
</evidence>
<keyword evidence="2" id="KW-1015">Disulfide bond</keyword>
<organism evidence="4 5">
    <name type="scientific">Ramazzottius varieornatus</name>
    <name type="common">Water bear</name>
    <name type="synonym">Tardigrade</name>
    <dbReference type="NCBI Taxonomy" id="947166"/>
    <lineage>
        <taxon>Eukaryota</taxon>
        <taxon>Metazoa</taxon>
        <taxon>Ecdysozoa</taxon>
        <taxon>Tardigrada</taxon>
        <taxon>Eutardigrada</taxon>
        <taxon>Parachela</taxon>
        <taxon>Hypsibioidea</taxon>
        <taxon>Ramazzottiidae</taxon>
        <taxon>Ramazzottius</taxon>
    </lineage>
</organism>
<dbReference type="GO" id="GO:0006493">
    <property type="term" value="P:protein O-linked glycosylation"/>
    <property type="evidence" value="ECO:0007669"/>
    <property type="project" value="TreeGrafter"/>
</dbReference>
<dbReference type="Gene3D" id="2.80.10.50">
    <property type="match status" value="1"/>
</dbReference>
<name>A0A1D1UH51_RAMVA</name>
<dbReference type="PANTHER" id="PTHR11675:SF43">
    <property type="entry name" value="POLYPEPTIDE N-ACETYLGALACTOSAMINYLTRANSFERASE 1"/>
    <property type="match status" value="1"/>
</dbReference>
<dbReference type="GO" id="GO:0004653">
    <property type="term" value="F:polypeptide N-acetylgalactosaminyltransferase activity"/>
    <property type="evidence" value="ECO:0007669"/>
    <property type="project" value="TreeGrafter"/>
</dbReference>
<dbReference type="SMART" id="SM00458">
    <property type="entry name" value="RICIN"/>
    <property type="match status" value="1"/>
</dbReference>
<dbReference type="STRING" id="947166.A0A1D1UH51"/>
<dbReference type="PANTHER" id="PTHR11675">
    <property type="entry name" value="N-ACETYLGALACTOSAMINYLTRANSFERASE"/>
    <property type="match status" value="1"/>
</dbReference>
<evidence type="ECO:0000256" key="1">
    <source>
        <dbReference type="ARBA" id="ARBA00022734"/>
    </source>
</evidence>
<gene>
    <name evidence="4" type="primary">RvY_00533</name>
    <name evidence="4" type="synonym">RvY_00533.1</name>
    <name evidence="4" type="ORF">RvY_00533-1</name>
</gene>
<dbReference type="InterPro" id="IPR029044">
    <property type="entry name" value="Nucleotide-diphossugar_trans"/>
</dbReference>
<dbReference type="SUPFAM" id="SSF53448">
    <property type="entry name" value="Nucleotide-diphospho-sugar transferases"/>
    <property type="match status" value="1"/>
</dbReference>
<keyword evidence="1" id="KW-0430">Lectin</keyword>
<dbReference type="Proteomes" id="UP000186922">
    <property type="component" value="Unassembled WGS sequence"/>
</dbReference>
<evidence type="ECO:0000256" key="2">
    <source>
        <dbReference type="ARBA" id="ARBA00023157"/>
    </source>
</evidence>
<dbReference type="PROSITE" id="PS50231">
    <property type="entry name" value="RICIN_B_LECTIN"/>
    <property type="match status" value="1"/>
</dbReference>
<accession>A0A1D1UH51</accession>
<protein>
    <recommendedName>
        <fullName evidence="3">Ricin B lectin domain-containing protein</fullName>
    </recommendedName>
</protein>
<dbReference type="GO" id="GO:0005794">
    <property type="term" value="C:Golgi apparatus"/>
    <property type="evidence" value="ECO:0007669"/>
    <property type="project" value="TreeGrafter"/>
</dbReference>
<dbReference type="InterPro" id="IPR000772">
    <property type="entry name" value="Ricin_B_lectin"/>
</dbReference>
<dbReference type="OrthoDB" id="416652at2759"/>
<evidence type="ECO:0000313" key="5">
    <source>
        <dbReference type="Proteomes" id="UP000186922"/>
    </source>
</evidence>
<dbReference type="AlphaFoldDB" id="A0A1D1UH51"/>
<feature type="domain" description="Ricin B lectin" evidence="3">
    <location>
        <begin position="113"/>
        <end position="248"/>
    </location>
</feature>
<proteinExistence type="predicted"/>
<sequence length="251" mass="29102">MDGWGGENLEMSFRVWMCHGSIEFVPCSRVAHLSRTNNTLNYEATNKNLVRLAHVWLDDYIRLFHLARPELKGIETSMDLSSRKRVRARLKCHNFKWFLDNIRPQKFVPDDNVQAWGRVRNAQSNRCLTVENFDEHQAFPFVTRPCVSNTSTNYILQLFSLDKTGMLRREEWCLDSVHGERANKTTLTRISSYHCDDRIASSWVHLSEGSQLINVQSALCLTTTGNQEVGLSPCEKGTRLSHQSWIFDFYL</sequence>
<keyword evidence="5" id="KW-1185">Reference proteome</keyword>